<dbReference type="InterPro" id="IPR015443">
    <property type="entry name" value="Aldose_1-epimerase"/>
</dbReference>
<dbReference type="Gene3D" id="2.70.98.10">
    <property type="match status" value="1"/>
</dbReference>
<dbReference type="RefSeq" id="WP_264280789.1">
    <property type="nucleotide sequence ID" value="NZ_CP107006.1"/>
</dbReference>
<comment type="subunit">
    <text evidence="4">Monomer.</text>
</comment>
<keyword evidence="10" id="KW-1185">Reference proteome</keyword>
<name>A0ABY6J2Z0_9BACT</name>
<evidence type="ECO:0000313" key="9">
    <source>
        <dbReference type="EMBL" id="UYQ92537.1"/>
    </source>
</evidence>
<keyword evidence="5" id="KW-0106">Calcium</keyword>
<organism evidence="9 10">
    <name type="scientific">Chitinophaga horti</name>
    <dbReference type="NCBI Taxonomy" id="2920382"/>
    <lineage>
        <taxon>Bacteria</taxon>
        <taxon>Pseudomonadati</taxon>
        <taxon>Bacteroidota</taxon>
        <taxon>Chitinophagia</taxon>
        <taxon>Chitinophagales</taxon>
        <taxon>Chitinophagaceae</taxon>
        <taxon>Chitinophaga</taxon>
    </lineage>
</organism>
<reference evidence="9" key="1">
    <citation type="submission" date="2022-10" db="EMBL/GenBank/DDBJ databases">
        <title>Chitinophaga sp. nov., isolated from soil.</title>
        <authorList>
            <person name="Jeon C.O."/>
        </authorList>
    </citation>
    <scope>NUCLEOTIDE SEQUENCE</scope>
    <source>
        <strain evidence="9">R8</strain>
    </source>
</reference>
<evidence type="ECO:0000256" key="1">
    <source>
        <dbReference type="ARBA" id="ARBA00001913"/>
    </source>
</evidence>
<evidence type="ECO:0000256" key="2">
    <source>
        <dbReference type="ARBA" id="ARBA00005028"/>
    </source>
</evidence>
<dbReference type="PIRSF" id="PIRSF005096">
    <property type="entry name" value="GALM"/>
    <property type="match status" value="1"/>
</dbReference>
<gene>
    <name evidence="9" type="ORF">MKQ68_20855</name>
</gene>
<evidence type="ECO:0000256" key="3">
    <source>
        <dbReference type="ARBA" id="ARBA00006206"/>
    </source>
</evidence>
<dbReference type="Pfam" id="PF01263">
    <property type="entry name" value="Aldose_epim"/>
    <property type="match status" value="1"/>
</dbReference>
<protein>
    <recommendedName>
        <fullName evidence="8">Aldose 1-epimerase</fullName>
        <ecNumber evidence="8">5.1.3.3</ecNumber>
    </recommendedName>
</protein>
<comment type="cofactor">
    <cofactor evidence="1">
        <name>Ca(2+)</name>
        <dbReference type="ChEBI" id="CHEBI:29108"/>
    </cofactor>
</comment>
<dbReference type="PANTHER" id="PTHR10091:SF0">
    <property type="entry name" value="GALACTOSE MUTAROTASE"/>
    <property type="match status" value="1"/>
</dbReference>
<dbReference type="SUPFAM" id="SSF74650">
    <property type="entry name" value="Galactose mutarotase-like"/>
    <property type="match status" value="1"/>
</dbReference>
<dbReference type="InterPro" id="IPR008183">
    <property type="entry name" value="Aldose_1/G6P_1-epimerase"/>
</dbReference>
<dbReference type="Proteomes" id="UP001162741">
    <property type="component" value="Chromosome"/>
</dbReference>
<dbReference type="CDD" id="cd09019">
    <property type="entry name" value="galactose_mutarotase_like"/>
    <property type="match status" value="1"/>
</dbReference>
<proteinExistence type="inferred from homology"/>
<evidence type="ECO:0000256" key="5">
    <source>
        <dbReference type="ARBA" id="ARBA00022837"/>
    </source>
</evidence>
<evidence type="ECO:0000256" key="7">
    <source>
        <dbReference type="ARBA" id="ARBA00023277"/>
    </source>
</evidence>
<evidence type="ECO:0000256" key="6">
    <source>
        <dbReference type="ARBA" id="ARBA00023235"/>
    </source>
</evidence>
<accession>A0ABY6J2Z0</accession>
<keyword evidence="6 8" id="KW-0413">Isomerase</keyword>
<evidence type="ECO:0000256" key="4">
    <source>
        <dbReference type="ARBA" id="ARBA00011245"/>
    </source>
</evidence>
<dbReference type="InterPro" id="IPR011013">
    <property type="entry name" value="Gal_mutarotase_sf_dom"/>
</dbReference>
<sequence length="325" mass="35948">MASKWPLLTSAQVVSLLTPDKNGKKEDIVLGYSDLKGYLSSHEEYYGGVVGRYGNRIAKGKFKLDGKEYTLFLNNGANTLHGGKKGYNEVVWDMEQKDPKTVVFHYLSPDGEEGYPGALDITMTYELTDNNEFKVSYSATTDKATIVNLTHHSFFNLHGAGNGSINDHVLHINADNYTPVDSTLIPLGKNVPVKGTPFDFTTPTAIGDRLEQQDEQLKFGKGYDHNWVLNKKGDSLTLAATVLEPASGRYMEVYTTEPGVQFYGGNFIDGKDTGKGGKVYNFRGALCLETQHYPDSPNQPSFPSTVLKPGQTYSHVCVYKFDVKK</sequence>
<comment type="catalytic activity">
    <reaction evidence="8">
        <text>alpha-D-glucose = beta-D-glucose</text>
        <dbReference type="Rhea" id="RHEA:10264"/>
        <dbReference type="ChEBI" id="CHEBI:15903"/>
        <dbReference type="ChEBI" id="CHEBI:17925"/>
        <dbReference type="EC" id="5.1.3.3"/>
    </reaction>
</comment>
<dbReference type="EC" id="5.1.3.3" evidence="8"/>
<dbReference type="InterPro" id="IPR014718">
    <property type="entry name" value="GH-type_carb-bd"/>
</dbReference>
<comment type="pathway">
    <text evidence="2 8">Carbohydrate metabolism; hexose metabolism.</text>
</comment>
<dbReference type="EMBL" id="CP107006">
    <property type="protein sequence ID" value="UYQ92537.1"/>
    <property type="molecule type" value="Genomic_DNA"/>
</dbReference>
<keyword evidence="7 8" id="KW-0119">Carbohydrate metabolism</keyword>
<evidence type="ECO:0000313" key="10">
    <source>
        <dbReference type="Proteomes" id="UP001162741"/>
    </source>
</evidence>
<dbReference type="NCBIfam" id="NF008277">
    <property type="entry name" value="PRK11055.1"/>
    <property type="match status" value="1"/>
</dbReference>
<dbReference type="PANTHER" id="PTHR10091">
    <property type="entry name" value="ALDOSE-1-EPIMERASE"/>
    <property type="match status" value="1"/>
</dbReference>
<dbReference type="InterPro" id="IPR047215">
    <property type="entry name" value="Galactose_mutarotase-like"/>
</dbReference>
<evidence type="ECO:0000256" key="8">
    <source>
        <dbReference type="PIRNR" id="PIRNR005096"/>
    </source>
</evidence>
<comment type="similarity">
    <text evidence="3 8">Belongs to the aldose epimerase family.</text>
</comment>